<dbReference type="Proteomes" id="UP001211907">
    <property type="component" value="Unassembled WGS sequence"/>
</dbReference>
<proteinExistence type="predicted"/>
<comment type="caution">
    <text evidence="3">The sequence shown here is derived from an EMBL/GenBank/DDBJ whole genome shotgun (WGS) entry which is preliminary data.</text>
</comment>
<dbReference type="SMART" id="SM00233">
    <property type="entry name" value="PH"/>
    <property type="match status" value="1"/>
</dbReference>
<protein>
    <recommendedName>
        <fullName evidence="2">PH domain-containing protein</fullName>
    </recommendedName>
</protein>
<evidence type="ECO:0000313" key="3">
    <source>
        <dbReference type="EMBL" id="KAJ3139719.1"/>
    </source>
</evidence>
<evidence type="ECO:0000313" key="4">
    <source>
        <dbReference type="Proteomes" id="UP001211907"/>
    </source>
</evidence>
<dbReference type="CDD" id="cd00821">
    <property type="entry name" value="PH"/>
    <property type="match status" value="1"/>
</dbReference>
<keyword evidence="4" id="KW-1185">Reference proteome</keyword>
<dbReference type="PROSITE" id="PS50003">
    <property type="entry name" value="PH_DOMAIN"/>
    <property type="match status" value="1"/>
</dbReference>
<feature type="domain" description="PH" evidence="2">
    <location>
        <begin position="61"/>
        <end position="165"/>
    </location>
</feature>
<dbReference type="InterPro" id="IPR001849">
    <property type="entry name" value="PH_domain"/>
</dbReference>
<dbReference type="EMBL" id="JADGJH010000069">
    <property type="protein sequence ID" value="KAJ3139719.1"/>
    <property type="molecule type" value="Genomic_DNA"/>
</dbReference>
<feature type="compositionally biased region" description="Polar residues" evidence="1">
    <location>
        <begin position="1"/>
        <end position="12"/>
    </location>
</feature>
<sequence length="299" mass="33494">MNLGRTDSTISSVPDFPVQVSHPSSIASNDHSHRGSALSTVSADRASLIGALSLGSLQKSQLTICAHLEKYNTTSQKWIQRFFVLSDDSKLHVFPEDALQESLPLSILPIEGCIIEETEEQNRIMRVFGEIITSDGSSSMTQWILKFPHENIIDLWIRSITINTGVGGTEKFKAFMENSTRTSLEHRFSNFGHGQQRRSQSHVRIKPNKPTVVVSEASVVKQVNPVHEARAMEMHQKYQEYLLAAQKKFMAPDAIQKRRHEAKLAAEAELEKIAREHAEAARKKNLLSKADVMRDALGI</sequence>
<organism evidence="3 4">
    <name type="scientific">Physocladia obscura</name>
    <dbReference type="NCBI Taxonomy" id="109957"/>
    <lineage>
        <taxon>Eukaryota</taxon>
        <taxon>Fungi</taxon>
        <taxon>Fungi incertae sedis</taxon>
        <taxon>Chytridiomycota</taxon>
        <taxon>Chytridiomycota incertae sedis</taxon>
        <taxon>Chytridiomycetes</taxon>
        <taxon>Chytridiales</taxon>
        <taxon>Chytriomycetaceae</taxon>
        <taxon>Physocladia</taxon>
    </lineage>
</organism>
<dbReference type="SUPFAM" id="SSF50729">
    <property type="entry name" value="PH domain-like"/>
    <property type="match status" value="1"/>
</dbReference>
<reference evidence="3" key="1">
    <citation type="submission" date="2020-05" db="EMBL/GenBank/DDBJ databases">
        <title>Phylogenomic resolution of chytrid fungi.</title>
        <authorList>
            <person name="Stajich J.E."/>
            <person name="Amses K."/>
            <person name="Simmons R."/>
            <person name="Seto K."/>
            <person name="Myers J."/>
            <person name="Bonds A."/>
            <person name="Quandt C.A."/>
            <person name="Barry K."/>
            <person name="Liu P."/>
            <person name="Grigoriev I."/>
            <person name="Longcore J.E."/>
            <person name="James T.Y."/>
        </authorList>
    </citation>
    <scope>NUCLEOTIDE SEQUENCE</scope>
    <source>
        <strain evidence="3">JEL0513</strain>
    </source>
</reference>
<feature type="region of interest" description="Disordered" evidence="1">
    <location>
        <begin position="1"/>
        <end position="34"/>
    </location>
</feature>
<evidence type="ECO:0000259" key="2">
    <source>
        <dbReference type="PROSITE" id="PS50003"/>
    </source>
</evidence>
<dbReference type="Pfam" id="PF00169">
    <property type="entry name" value="PH"/>
    <property type="match status" value="1"/>
</dbReference>
<dbReference type="InterPro" id="IPR011993">
    <property type="entry name" value="PH-like_dom_sf"/>
</dbReference>
<accession>A0AAD5TBD7</accession>
<dbReference type="AlphaFoldDB" id="A0AAD5TBD7"/>
<gene>
    <name evidence="3" type="ORF">HK100_011336</name>
</gene>
<dbReference type="Gene3D" id="2.30.29.30">
    <property type="entry name" value="Pleckstrin-homology domain (PH domain)/Phosphotyrosine-binding domain (PTB)"/>
    <property type="match status" value="1"/>
</dbReference>
<name>A0AAD5TBD7_9FUNG</name>
<evidence type="ECO:0000256" key="1">
    <source>
        <dbReference type="SAM" id="MobiDB-lite"/>
    </source>
</evidence>